<dbReference type="RefSeq" id="WP_377254592.1">
    <property type="nucleotide sequence ID" value="NZ_JBHMAA010000002.1"/>
</dbReference>
<evidence type="ECO:0000313" key="2">
    <source>
        <dbReference type="Proteomes" id="UP001589692"/>
    </source>
</evidence>
<dbReference type="Proteomes" id="UP001589692">
    <property type="component" value="Unassembled WGS sequence"/>
</dbReference>
<organism evidence="1 2">
    <name type="scientific">Rhizobium puerariae</name>
    <dbReference type="NCBI Taxonomy" id="1585791"/>
    <lineage>
        <taxon>Bacteria</taxon>
        <taxon>Pseudomonadati</taxon>
        <taxon>Pseudomonadota</taxon>
        <taxon>Alphaproteobacteria</taxon>
        <taxon>Hyphomicrobiales</taxon>
        <taxon>Rhizobiaceae</taxon>
        <taxon>Rhizobium/Agrobacterium group</taxon>
        <taxon>Rhizobium</taxon>
    </lineage>
</organism>
<sequence>MKGRCLGIDLNPNWIGSSVVENATDPAKLSVTKLLEHELVKLDMPAAASAELVRETLAAVCDRAVVSAGSGVSARSPSRRDWASCGAAAAAARRTAC</sequence>
<protein>
    <submittedName>
        <fullName evidence="1">Uncharacterized protein</fullName>
    </submittedName>
</protein>
<reference evidence="1 2" key="1">
    <citation type="submission" date="2024-09" db="EMBL/GenBank/DDBJ databases">
        <authorList>
            <person name="Sun Q."/>
            <person name="Mori K."/>
        </authorList>
    </citation>
    <scope>NUCLEOTIDE SEQUENCE [LARGE SCALE GENOMIC DNA]</scope>
    <source>
        <strain evidence="1 2">TBRC 4938</strain>
    </source>
</reference>
<evidence type="ECO:0000313" key="1">
    <source>
        <dbReference type="EMBL" id="MFB9947341.1"/>
    </source>
</evidence>
<proteinExistence type="predicted"/>
<name>A0ABV6A9P7_9HYPH</name>
<dbReference type="EMBL" id="JBHMAA010000002">
    <property type="protein sequence ID" value="MFB9947341.1"/>
    <property type="molecule type" value="Genomic_DNA"/>
</dbReference>
<gene>
    <name evidence="1" type="ORF">ACFFP0_00705</name>
</gene>
<accession>A0ABV6A9P7</accession>
<keyword evidence="2" id="KW-1185">Reference proteome</keyword>
<comment type="caution">
    <text evidence="1">The sequence shown here is derived from an EMBL/GenBank/DDBJ whole genome shotgun (WGS) entry which is preliminary data.</text>
</comment>